<dbReference type="Proteomes" id="UP000005824">
    <property type="component" value="Unassembled WGS sequence"/>
</dbReference>
<evidence type="ECO:0000256" key="1">
    <source>
        <dbReference type="SAM" id="Phobius"/>
    </source>
</evidence>
<evidence type="ECO:0000313" key="3">
    <source>
        <dbReference type="Proteomes" id="UP000005824"/>
    </source>
</evidence>
<proteinExistence type="predicted"/>
<dbReference type="PANTHER" id="PTHR43471">
    <property type="entry name" value="ABC TRANSPORTER PERMEASE"/>
    <property type="match status" value="1"/>
</dbReference>
<evidence type="ECO:0000313" key="2">
    <source>
        <dbReference type="EMBL" id="EDY20376.1"/>
    </source>
</evidence>
<dbReference type="Pfam" id="PF12679">
    <property type="entry name" value="ABC2_membrane_2"/>
    <property type="match status" value="1"/>
</dbReference>
<keyword evidence="1" id="KW-0472">Membrane</keyword>
<reference evidence="2 3" key="1">
    <citation type="journal article" date="2011" name="J. Bacteriol.">
        <title>Genome sequence of Chthoniobacter flavus Ellin428, an aerobic heterotrophic soil bacterium.</title>
        <authorList>
            <person name="Kant R."/>
            <person name="van Passel M.W."/>
            <person name="Palva A."/>
            <person name="Lucas S."/>
            <person name="Lapidus A."/>
            <person name="Glavina Del Rio T."/>
            <person name="Dalin E."/>
            <person name="Tice H."/>
            <person name="Bruce D."/>
            <person name="Goodwin L."/>
            <person name="Pitluck S."/>
            <person name="Larimer F.W."/>
            <person name="Land M.L."/>
            <person name="Hauser L."/>
            <person name="Sangwan P."/>
            <person name="de Vos W.M."/>
            <person name="Janssen P.H."/>
            <person name="Smidt H."/>
        </authorList>
    </citation>
    <scope>NUCLEOTIDE SEQUENCE [LARGE SCALE GENOMIC DNA]</scope>
    <source>
        <strain evidence="2 3">Ellin428</strain>
    </source>
</reference>
<feature type="transmembrane region" description="Helical" evidence="1">
    <location>
        <begin position="141"/>
        <end position="164"/>
    </location>
</feature>
<organism evidence="2 3">
    <name type="scientific">Chthoniobacter flavus Ellin428</name>
    <dbReference type="NCBI Taxonomy" id="497964"/>
    <lineage>
        <taxon>Bacteria</taxon>
        <taxon>Pseudomonadati</taxon>
        <taxon>Verrucomicrobiota</taxon>
        <taxon>Spartobacteria</taxon>
        <taxon>Chthoniobacterales</taxon>
        <taxon>Chthoniobacteraceae</taxon>
        <taxon>Chthoniobacter</taxon>
    </lineage>
</organism>
<feature type="transmembrane region" description="Helical" evidence="1">
    <location>
        <begin position="170"/>
        <end position="192"/>
    </location>
</feature>
<dbReference type="GO" id="GO:0016020">
    <property type="term" value="C:membrane"/>
    <property type="evidence" value="ECO:0007669"/>
    <property type="project" value="UniProtKB-SubCell"/>
</dbReference>
<feature type="transmembrane region" description="Helical" evidence="1">
    <location>
        <begin position="20"/>
        <end position="38"/>
    </location>
</feature>
<evidence type="ECO:0008006" key="4">
    <source>
        <dbReference type="Google" id="ProtNLM"/>
    </source>
</evidence>
<feature type="transmembrane region" description="Helical" evidence="1">
    <location>
        <begin position="50"/>
        <end position="73"/>
    </location>
</feature>
<sequence length="214" mass="24484">MKTFFTLFGREVKSFFYSPIAYVVLFYFLLLSGVNFWYQISVINGYPVELTLVEIVFAQALFWFPFILSFPLITMRVYSEEFRMGTLETLTTAPVRDWQIVLSKFFGVLFFYCILWAPNFISFAVFQYVTGHNAATAAGAYYTTFLLLFLMGMFFCSVGCLASALTKDQIIAATISFSVILICVFLPFLPMVMNINHPGHPRHLLLLLADRAYG</sequence>
<gene>
    <name evidence="2" type="ORF">CfE428DRAFT_2300</name>
</gene>
<keyword evidence="1" id="KW-1133">Transmembrane helix</keyword>
<dbReference type="GO" id="GO:0140359">
    <property type="term" value="F:ABC-type transporter activity"/>
    <property type="evidence" value="ECO:0007669"/>
    <property type="project" value="InterPro"/>
</dbReference>
<keyword evidence="1" id="KW-0812">Transmembrane</keyword>
<dbReference type="eggNOG" id="COG1277">
    <property type="taxonomic scope" value="Bacteria"/>
</dbReference>
<name>B4D062_9BACT</name>
<comment type="caution">
    <text evidence="2">The sequence shown here is derived from an EMBL/GenBank/DDBJ whole genome shotgun (WGS) entry which is preliminary data.</text>
</comment>
<dbReference type="RefSeq" id="WP_006979625.1">
    <property type="nucleotide sequence ID" value="NZ_ABVL01000005.1"/>
</dbReference>
<feature type="transmembrane region" description="Helical" evidence="1">
    <location>
        <begin position="105"/>
        <end position="129"/>
    </location>
</feature>
<accession>B4D062</accession>
<protein>
    <recommendedName>
        <fullName evidence="4">ABC-2 type transporter</fullName>
    </recommendedName>
</protein>
<dbReference type="EMBL" id="ABVL01000005">
    <property type="protein sequence ID" value="EDY20376.1"/>
    <property type="molecule type" value="Genomic_DNA"/>
</dbReference>
<dbReference type="STRING" id="497964.CfE428DRAFT_2300"/>
<keyword evidence="3" id="KW-1185">Reference proteome</keyword>
<dbReference type="AlphaFoldDB" id="B4D062"/>
<dbReference type="InParanoid" id="B4D062"/>